<dbReference type="Pfam" id="PF03717">
    <property type="entry name" value="PBP_dimer"/>
    <property type="match status" value="1"/>
</dbReference>
<protein>
    <submittedName>
        <fullName evidence="4">PASTA domain-containing protein</fullName>
    </submittedName>
</protein>
<dbReference type="AlphaFoldDB" id="A0A7V2F323"/>
<dbReference type="GO" id="GO:0071555">
    <property type="term" value="P:cell wall organization"/>
    <property type="evidence" value="ECO:0007669"/>
    <property type="project" value="TreeGrafter"/>
</dbReference>
<dbReference type="PROSITE" id="PS51178">
    <property type="entry name" value="PASTA"/>
    <property type="match status" value="1"/>
</dbReference>
<dbReference type="GO" id="GO:0008658">
    <property type="term" value="F:penicillin binding"/>
    <property type="evidence" value="ECO:0007669"/>
    <property type="project" value="InterPro"/>
</dbReference>
<gene>
    <name evidence="4" type="ORF">ENO08_01015</name>
</gene>
<dbReference type="Pfam" id="PF03793">
    <property type="entry name" value="PASTA"/>
    <property type="match status" value="1"/>
</dbReference>
<comment type="caution">
    <text evidence="4">The sequence shown here is derived from an EMBL/GenBank/DDBJ whole genome shotgun (WGS) entry which is preliminary data.</text>
</comment>
<name>A0A7V2F323_UNCEI</name>
<accession>A0A7V2F323</accession>
<sequence>MIGRFQKWRAQLLWALLALFVGTLVYRLFVVQVVKHDYYLDKAEKQWVRRVPWLATRGSIYDRNGSLLAATQKKYTVGVTPEHFPRLEKTERFLAEALDLSERSVRRSLASKSSYVQLARNVSLEEDEVAGLASLPGIKLDQVHDRINPLGALPLELVGTVSLKNKGTCGAEAQFQDLLRGEDGWVLVNMDARAQSFRLVNAPGRRPIDGCDLYLTIDSRVQEIVDFELERAVERYDAIRGAVIVVDPFTGDILALSEKVSEKRRAPKDPADDLSLFSVSCMYEPGSTFKLITDSYLLERDAVDPFDVYFAENGVWDSGFGVFRDDHEYGWLTVKQAFVKSSNICTIKAAKDSDPHDFYRYILRFGFGSKTGVALPAESEGSLRQPSQWSARSLASIAIGYEVGVTPLQMVMAYAALANGGELVAPRIALEARDRDNRTVREFPVLKVRRVFSRETADMMQDFCREVVHSGTGVKAVVNGLEVAGKTGTSEKFEDGSYQRNEHITSFIGFAPADDPEIVCLVLLDEPKYPHFWGGESAAPLFSSIVGAVNISTDLLCSREPSRVTVPVGGKSRVQVPSFLRLGPDQALQLASEAGLGISCSGGEGTVYAQKPDPGTLIEKGRDVSLLLRRDPPQGGEKVRVPALEGLSIREARRLLLACGLKSSVRG</sequence>
<dbReference type="InterPro" id="IPR036138">
    <property type="entry name" value="PBP_dimer_sf"/>
</dbReference>
<keyword evidence="2" id="KW-0472">Membrane</keyword>
<dbReference type="Gene3D" id="3.30.450.330">
    <property type="match status" value="1"/>
</dbReference>
<dbReference type="PANTHER" id="PTHR30627:SF1">
    <property type="entry name" value="PEPTIDOGLYCAN D,D-TRANSPEPTIDASE FTSI"/>
    <property type="match status" value="1"/>
</dbReference>
<dbReference type="Gene3D" id="3.90.1310.10">
    <property type="entry name" value="Penicillin-binding protein 2a (Domain 2)"/>
    <property type="match status" value="1"/>
</dbReference>
<dbReference type="SMART" id="SM00740">
    <property type="entry name" value="PASTA"/>
    <property type="match status" value="1"/>
</dbReference>
<dbReference type="Proteomes" id="UP000886069">
    <property type="component" value="Unassembled WGS sequence"/>
</dbReference>
<feature type="non-terminal residue" evidence="4">
    <location>
        <position position="667"/>
    </location>
</feature>
<dbReference type="Pfam" id="PF00905">
    <property type="entry name" value="Transpeptidase"/>
    <property type="match status" value="1"/>
</dbReference>
<feature type="domain" description="PASTA" evidence="3">
    <location>
        <begin position="570"/>
        <end position="630"/>
    </location>
</feature>
<dbReference type="InterPro" id="IPR005311">
    <property type="entry name" value="PBP_dimer"/>
</dbReference>
<proteinExistence type="predicted"/>
<dbReference type="InterPro" id="IPR005543">
    <property type="entry name" value="PASTA_dom"/>
</dbReference>
<evidence type="ECO:0000256" key="1">
    <source>
        <dbReference type="ARBA" id="ARBA00004370"/>
    </source>
</evidence>
<dbReference type="SUPFAM" id="SSF56519">
    <property type="entry name" value="Penicillin binding protein dimerisation domain"/>
    <property type="match status" value="1"/>
</dbReference>
<evidence type="ECO:0000313" key="4">
    <source>
        <dbReference type="EMBL" id="HER43023.1"/>
    </source>
</evidence>
<dbReference type="InterPro" id="IPR001460">
    <property type="entry name" value="PCN-bd_Tpept"/>
</dbReference>
<dbReference type="EMBL" id="DSEC01000072">
    <property type="protein sequence ID" value="HER43023.1"/>
    <property type="molecule type" value="Genomic_DNA"/>
</dbReference>
<dbReference type="SUPFAM" id="SSF56601">
    <property type="entry name" value="beta-lactamase/transpeptidase-like"/>
    <property type="match status" value="1"/>
</dbReference>
<dbReference type="PANTHER" id="PTHR30627">
    <property type="entry name" value="PEPTIDOGLYCAN D,D-TRANSPEPTIDASE"/>
    <property type="match status" value="1"/>
</dbReference>
<dbReference type="InterPro" id="IPR012338">
    <property type="entry name" value="Beta-lactam/transpept-like"/>
</dbReference>
<reference evidence="4" key="1">
    <citation type="journal article" date="2020" name="mSystems">
        <title>Genome- and Community-Level Interaction Insights into Carbon Utilization and Element Cycling Functions of Hydrothermarchaeota in Hydrothermal Sediment.</title>
        <authorList>
            <person name="Zhou Z."/>
            <person name="Liu Y."/>
            <person name="Xu W."/>
            <person name="Pan J."/>
            <person name="Luo Z.H."/>
            <person name="Li M."/>
        </authorList>
    </citation>
    <scope>NUCLEOTIDE SEQUENCE [LARGE SCALE GENOMIC DNA]</scope>
    <source>
        <strain evidence="4">SpSt-1233</strain>
    </source>
</reference>
<evidence type="ECO:0000259" key="3">
    <source>
        <dbReference type="PROSITE" id="PS51178"/>
    </source>
</evidence>
<dbReference type="Gene3D" id="3.40.710.10">
    <property type="entry name" value="DD-peptidase/beta-lactamase superfamily"/>
    <property type="match status" value="1"/>
</dbReference>
<evidence type="ECO:0000256" key="2">
    <source>
        <dbReference type="ARBA" id="ARBA00023136"/>
    </source>
</evidence>
<comment type="subcellular location">
    <subcellularLocation>
        <location evidence="1">Membrane</location>
    </subcellularLocation>
</comment>
<organism evidence="4">
    <name type="scientific">Eiseniibacteriota bacterium</name>
    <dbReference type="NCBI Taxonomy" id="2212470"/>
    <lineage>
        <taxon>Bacteria</taxon>
        <taxon>Candidatus Eiseniibacteriota</taxon>
    </lineage>
</organism>
<dbReference type="SUPFAM" id="SSF54184">
    <property type="entry name" value="Penicillin-binding protein 2x (pbp-2x), c-terminal domain"/>
    <property type="match status" value="1"/>
</dbReference>
<dbReference type="GO" id="GO:0005886">
    <property type="term" value="C:plasma membrane"/>
    <property type="evidence" value="ECO:0007669"/>
    <property type="project" value="TreeGrafter"/>
</dbReference>
<dbReference type="InterPro" id="IPR050515">
    <property type="entry name" value="Beta-lactam/transpept"/>
</dbReference>